<feature type="compositionally biased region" description="Basic and acidic residues" evidence="1">
    <location>
        <begin position="20"/>
        <end position="39"/>
    </location>
</feature>
<protein>
    <submittedName>
        <fullName evidence="2">Uncharacterized protein</fullName>
    </submittedName>
</protein>
<gene>
    <name evidence="2" type="ORF">QR680_013722</name>
</gene>
<feature type="region of interest" description="Disordered" evidence="1">
    <location>
        <begin position="1"/>
        <end position="89"/>
    </location>
</feature>
<evidence type="ECO:0000256" key="1">
    <source>
        <dbReference type="SAM" id="MobiDB-lite"/>
    </source>
</evidence>
<sequence>MTQSRGKIRIYSSSDSNPSDSEKLEQREFVRPKRIEEEKKHRRFTPLNKDRESDGRFDKAVKSVFNRSHRAPGSVDDRRRHAFGESRGRIYKELHTDSEVNRARKELDRVSIERPRKIQIYSSSDSSPSDSEKLEQREVVRAPKCIEEKVKEGEERLTSRVIRLNKVDQPKKDRDTEERIDHAVKTAYTKIHRAPENREDDRRLRAFGETRARVYKELCNDQELNRAREELDRVSSTNTHPLPIKMLLIEDLKTELHSLLEEESLLERLPDDLTSDLKEIKKYLKRRNSGKC</sequence>
<evidence type="ECO:0000313" key="2">
    <source>
        <dbReference type="EMBL" id="KAK0418697.1"/>
    </source>
</evidence>
<keyword evidence="3" id="KW-1185">Reference proteome</keyword>
<comment type="caution">
    <text evidence="2">The sequence shown here is derived from an EMBL/GenBank/DDBJ whole genome shotgun (WGS) entry which is preliminary data.</text>
</comment>
<organism evidence="2 3">
    <name type="scientific">Steinernema hermaphroditum</name>
    <dbReference type="NCBI Taxonomy" id="289476"/>
    <lineage>
        <taxon>Eukaryota</taxon>
        <taxon>Metazoa</taxon>
        <taxon>Ecdysozoa</taxon>
        <taxon>Nematoda</taxon>
        <taxon>Chromadorea</taxon>
        <taxon>Rhabditida</taxon>
        <taxon>Tylenchina</taxon>
        <taxon>Panagrolaimomorpha</taxon>
        <taxon>Strongyloidoidea</taxon>
        <taxon>Steinernematidae</taxon>
        <taxon>Steinernema</taxon>
    </lineage>
</organism>
<dbReference type="EMBL" id="JAUCMV010000002">
    <property type="protein sequence ID" value="KAK0418697.1"/>
    <property type="molecule type" value="Genomic_DNA"/>
</dbReference>
<name>A0AA39M2R1_9BILA</name>
<proteinExistence type="predicted"/>
<dbReference type="Proteomes" id="UP001175271">
    <property type="component" value="Unassembled WGS sequence"/>
</dbReference>
<dbReference type="AlphaFoldDB" id="A0AA39M2R1"/>
<feature type="compositionally biased region" description="Basic and acidic residues" evidence="1">
    <location>
        <begin position="48"/>
        <end position="61"/>
    </location>
</feature>
<reference evidence="2" key="1">
    <citation type="submission" date="2023-06" db="EMBL/GenBank/DDBJ databases">
        <title>Genomic analysis of the entomopathogenic nematode Steinernema hermaphroditum.</title>
        <authorList>
            <person name="Schwarz E.M."/>
            <person name="Heppert J.K."/>
            <person name="Baniya A."/>
            <person name="Schwartz H.T."/>
            <person name="Tan C.-H."/>
            <person name="Antoshechkin I."/>
            <person name="Sternberg P.W."/>
            <person name="Goodrich-Blair H."/>
            <person name="Dillman A.R."/>
        </authorList>
    </citation>
    <scope>NUCLEOTIDE SEQUENCE</scope>
    <source>
        <strain evidence="2">PS9179</strain>
        <tissue evidence="2">Whole animal</tissue>
    </source>
</reference>
<accession>A0AA39M2R1</accession>
<feature type="compositionally biased region" description="Basic and acidic residues" evidence="1">
    <location>
        <begin position="75"/>
        <end position="89"/>
    </location>
</feature>
<evidence type="ECO:0000313" key="3">
    <source>
        <dbReference type="Proteomes" id="UP001175271"/>
    </source>
</evidence>